<dbReference type="GO" id="GO:0004812">
    <property type="term" value="F:aminoacyl-tRNA ligase activity"/>
    <property type="evidence" value="ECO:0007669"/>
    <property type="project" value="UniProtKB-KW"/>
</dbReference>
<accession>X7FAC3</accession>
<keyword evidence="3" id="KW-1185">Reference proteome</keyword>
<dbReference type="EMBL" id="JAME01000007">
    <property type="protein sequence ID" value="ETX29765.1"/>
    <property type="molecule type" value="Genomic_DNA"/>
</dbReference>
<dbReference type="STRING" id="1449351.RISW2_21170"/>
<keyword evidence="2" id="KW-0030">Aminoacyl-tRNA synthetase</keyword>
<keyword evidence="1" id="KW-1133">Transmembrane helix</keyword>
<proteinExistence type="predicted"/>
<dbReference type="OrthoDB" id="193051at2"/>
<name>X7FAC3_9RHOB</name>
<dbReference type="eggNOG" id="ENOG5032RKN">
    <property type="taxonomic scope" value="Bacteria"/>
</dbReference>
<keyword evidence="1" id="KW-0472">Membrane</keyword>
<dbReference type="Proteomes" id="UP000023430">
    <property type="component" value="Unassembled WGS sequence"/>
</dbReference>
<keyword evidence="2" id="KW-0436">Ligase</keyword>
<feature type="transmembrane region" description="Helical" evidence="1">
    <location>
        <begin position="134"/>
        <end position="155"/>
    </location>
</feature>
<evidence type="ECO:0000313" key="3">
    <source>
        <dbReference type="Proteomes" id="UP000023430"/>
    </source>
</evidence>
<comment type="caution">
    <text evidence="2">The sequence shown here is derived from an EMBL/GenBank/DDBJ whole genome shotgun (WGS) entry which is preliminary data.</text>
</comment>
<reference evidence="2 3" key="1">
    <citation type="submission" date="2014-01" db="EMBL/GenBank/DDBJ databases">
        <title>Roseivivax isoporae LMG 25204 Genome Sequencing.</title>
        <authorList>
            <person name="Lai Q."/>
            <person name="Li G."/>
            <person name="Shao Z."/>
        </authorList>
    </citation>
    <scope>NUCLEOTIDE SEQUENCE [LARGE SCALE GENOMIC DNA]</scope>
    <source>
        <strain evidence="2 3">LMG 25204</strain>
    </source>
</reference>
<evidence type="ECO:0000313" key="2">
    <source>
        <dbReference type="EMBL" id="ETX29765.1"/>
    </source>
</evidence>
<dbReference type="AlphaFoldDB" id="X7FAC3"/>
<dbReference type="InterPro" id="IPR022584">
    <property type="entry name" value="DUF2937"/>
</dbReference>
<protein>
    <submittedName>
        <fullName evidence="2">Prolyl-tRNA synthetase</fullName>
    </submittedName>
</protein>
<dbReference type="PATRIC" id="fig|1449351.3.peg.1269"/>
<sequence length="170" mass="18113">MFVRAFALAAGLTGAAGLSQFPEFSQQYKQRLGGAVDELSRVVAEFEADAAEVGMTPRAALADLATGGRFGAARAESMTRTMARHARLSVDLAALDDAGPFLRARLAPHMTDPDIARAAWGAYRPALPLTFEGAVFAATGFVLAWTAVMALGALLRRALRPRRRTRPRAA</sequence>
<keyword evidence="1" id="KW-0812">Transmembrane</keyword>
<evidence type="ECO:0000256" key="1">
    <source>
        <dbReference type="SAM" id="Phobius"/>
    </source>
</evidence>
<organism evidence="2 3">
    <name type="scientific">Roseivivax isoporae LMG 25204</name>
    <dbReference type="NCBI Taxonomy" id="1449351"/>
    <lineage>
        <taxon>Bacteria</taxon>
        <taxon>Pseudomonadati</taxon>
        <taxon>Pseudomonadota</taxon>
        <taxon>Alphaproteobacteria</taxon>
        <taxon>Rhodobacterales</taxon>
        <taxon>Roseobacteraceae</taxon>
        <taxon>Roseivivax</taxon>
    </lineage>
</organism>
<dbReference type="RefSeq" id="WP_043768100.1">
    <property type="nucleotide sequence ID" value="NZ_JAME01000007.1"/>
</dbReference>
<dbReference type="Pfam" id="PF11157">
    <property type="entry name" value="DUF2937"/>
    <property type="match status" value="1"/>
</dbReference>
<gene>
    <name evidence="2" type="ORF">RISW2_21170</name>
</gene>